<dbReference type="NCBIfam" id="NF008528">
    <property type="entry name" value="PRK11463.1-2"/>
    <property type="match status" value="1"/>
</dbReference>
<dbReference type="Pfam" id="PF04186">
    <property type="entry name" value="FxsA"/>
    <property type="match status" value="1"/>
</dbReference>
<dbReference type="GO" id="GO:0016020">
    <property type="term" value="C:membrane"/>
    <property type="evidence" value="ECO:0007669"/>
    <property type="project" value="InterPro"/>
</dbReference>
<proteinExistence type="predicted"/>
<protein>
    <submittedName>
        <fullName evidence="2">UPF0716 protein FxsA</fullName>
    </submittedName>
</protein>
<reference evidence="3" key="1">
    <citation type="submission" date="2016-10" db="EMBL/GenBank/DDBJ databases">
        <authorList>
            <person name="Varghese N."/>
            <person name="Submissions S."/>
        </authorList>
    </citation>
    <scope>NUCLEOTIDE SEQUENCE [LARGE SCALE GENOMIC DNA]</scope>
    <source>
        <strain evidence="3">DSM 11578</strain>
    </source>
</reference>
<evidence type="ECO:0000313" key="3">
    <source>
        <dbReference type="Proteomes" id="UP000198924"/>
    </source>
</evidence>
<keyword evidence="1" id="KW-0472">Membrane</keyword>
<dbReference type="PANTHER" id="PTHR35335:SF1">
    <property type="entry name" value="UPF0716 PROTEIN FXSA"/>
    <property type="match status" value="1"/>
</dbReference>
<keyword evidence="1" id="KW-0812">Transmembrane</keyword>
<dbReference type="Proteomes" id="UP000198924">
    <property type="component" value="Unassembled WGS sequence"/>
</dbReference>
<feature type="transmembrane region" description="Helical" evidence="1">
    <location>
        <begin position="27"/>
        <end position="47"/>
    </location>
</feature>
<evidence type="ECO:0000256" key="1">
    <source>
        <dbReference type="SAM" id="Phobius"/>
    </source>
</evidence>
<name>A0A1I3Y5Y8_9GAMM</name>
<keyword evidence="3" id="KW-1185">Reference proteome</keyword>
<evidence type="ECO:0000313" key="2">
    <source>
        <dbReference type="EMBL" id="SFK27192.1"/>
    </source>
</evidence>
<accession>A0A1I3Y5Y8</accession>
<dbReference type="EMBL" id="FOSH01000007">
    <property type="protein sequence ID" value="SFK27192.1"/>
    <property type="molecule type" value="Genomic_DNA"/>
</dbReference>
<dbReference type="PANTHER" id="PTHR35335">
    <property type="entry name" value="UPF0716 PROTEIN FXSA"/>
    <property type="match status" value="1"/>
</dbReference>
<dbReference type="InterPro" id="IPR007313">
    <property type="entry name" value="FxsA"/>
</dbReference>
<keyword evidence="1" id="KW-1133">Transmembrane helix</keyword>
<dbReference type="STRING" id="45496.SAMN04488079_107155"/>
<organism evidence="2 3">
    <name type="scientific">Methylophaga sulfidovorans</name>
    <dbReference type="NCBI Taxonomy" id="45496"/>
    <lineage>
        <taxon>Bacteria</taxon>
        <taxon>Pseudomonadati</taxon>
        <taxon>Pseudomonadota</taxon>
        <taxon>Gammaproteobacteria</taxon>
        <taxon>Thiotrichales</taxon>
        <taxon>Piscirickettsiaceae</taxon>
        <taxon>Methylophaga</taxon>
    </lineage>
</organism>
<gene>
    <name evidence="2" type="ORF">SAMN04488079_107155</name>
</gene>
<dbReference type="AlphaFoldDB" id="A0A1I3Y5Y8"/>
<sequence length="157" mass="17469">MFRFLFLLFLIVPIVEIYVLIQVGDVIGALPTVLLVVATAVLGVFLLRLQGFQTLQRAQQSLASGQIPATEMLEGVCLVIAGAMLLTPGFVTDTLGFLLLVPGIRRSVIKQMAKNSRVFYTQRQSGAFSQQRYRSDYRDGEVIDGEVVDEDDKHHLR</sequence>
<dbReference type="RefSeq" id="WP_091713175.1">
    <property type="nucleotide sequence ID" value="NZ_FOSH01000007.1"/>
</dbReference>
<dbReference type="OrthoDB" id="9792788at2"/>